<keyword evidence="1" id="KW-0175">Coiled coil</keyword>
<reference evidence="3 4" key="1">
    <citation type="submission" date="2020-06" db="EMBL/GenBank/DDBJ databases">
        <title>Sulfitobacter algicola sp. nov., isolated from green algae.</title>
        <authorList>
            <person name="Wang C."/>
        </authorList>
    </citation>
    <scope>NUCLEOTIDE SEQUENCE [LARGE SCALE GENOMIC DNA]</scope>
    <source>
        <strain evidence="3 4">1151</strain>
    </source>
</reference>
<evidence type="ECO:0000313" key="3">
    <source>
        <dbReference type="EMBL" id="NSX55691.1"/>
    </source>
</evidence>
<sequence>MAKRISVSQFRSKISQAKSKIRQAQNKQKQAINKYNQAVRTHNSKVRAHNARVRANRERLRRELQKLARTSSKPQYVTLRTSVTTVQKSYNILEERAAADVYDERYDRFLDLSEREAANSVSVINALEGETPENESDQAVSSQIDHILEKISQDVQDRWHGALYSLDPKNPDAARHFCTSARELLTEILERFAVDEDVKNALSNCELTPQGKPTRRAKIKYFLHQQGVGDDAVTDFIEDDMKNVVQLFRVFNDGTHGSSGRFEHAQLLAIRSRVEGAVTFLWSVISGTAFATS</sequence>
<keyword evidence="4" id="KW-1185">Reference proteome</keyword>
<comment type="caution">
    <text evidence="3">The sequence shown here is derived from an EMBL/GenBank/DDBJ whole genome shotgun (WGS) entry which is preliminary data.</text>
</comment>
<organism evidence="3 4">
    <name type="scientific">Parasulfitobacter algicola</name>
    <dbReference type="NCBI Taxonomy" id="2614809"/>
    <lineage>
        <taxon>Bacteria</taxon>
        <taxon>Pseudomonadati</taxon>
        <taxon>Pseudomonadota</taxon>
        <taxon>Alphaproteobacteria</taxon>
        <taxon>Rhodobacterales</taxon>
        <taxon>Roseobacteraceae</taxon>
        <taxon>Parasulfitobacter</taxon>
    </lineage>
</organism>
<dbReference type="RefSeq" id="WP_174138839.1">
    <property type="nucleotide sequence ID" value="NZ_JABUFE010000007.1"/>
</dbReference>
<dbReference type="Pfam" id="PF18165">
    <property type="entry name" value="pP_pnuc_1"/>
    <property type="match status" value="1"/>
</dbReference>
<dbReference type="Proteomes" id="UP000777935">
    <property type="component" value="Unassembled WGS sequence"/>
</dbReference>
<gene>
    <name evidence="3" type="ORF">HRQ87_12845</name>
</gene>
<protein>
    <recommendedName>
        <fullName evidence="2">Predicted pPIWI-associating nuclease domain-containing protein</fullName>
    </recommendedName>
</protein>
<proteinExistence type="predicted"/>
<evidence type="ECO:0000313" key="4">
    <source>
        <dbReference type="Proteomes" id="UP000777935"/>
    </source>
</evidence>
<dbReference type="InterPro" id="IPR040556">
    <property type="entry name" value="pP_pnuc_1"/>
</dbReference>
<accession>A0ABX2IUK3</accession>
<dbReference type="EMBL" id="JABUFE010000007">
    <property type="protein sequence ID" value="NSX55691.1"/>
    <property type="molecule type" value="Genomic_DNA"/>
</dbReference>
<evidence type="ECO:0000259" key="2">
    <source>
        <dbReference type="Pfam" id="PF18165"/>
    </source>
</evidence>
<name>A0ABX2IUK3_9RHOB</name>
<feature type="domain" description="Predicted pPIWI-associating nuclease" evidence="2">
    <location>
        <begin position="149"/>
        <end position="281"/>
    </location>
</feature>
<evidence type="ECO:0000256" key="1">
    <source>
        <dbReference type="SAM" id="Coils"/>
    </source>
</evidence>
<feature type="coiled-coil region" evidence="1">
    <location>
        <begin position="7"/>
        <end position="70"/>
    </location>
</feature>